<proteinExistence type="predicted"/>
<name>A0A0D9XY47_9ORYZ</name>
<dbReference type="EnsemblPlants" id="LPERR12G06300.1">
    <property type="protein sequence ID" value="LPERR12G06300.1"/>
    <property type="gene ID" value="LPERR12G06300"/>
</dbReference>
<dbReference type="Gramene" id="LPERR12G06300.1">
    <property type="protein sequence ID" value="LPERR12G06300.1"/>
    <property type="gene ID" value="LPERR12G06300"/>
</dbReference>
<keyword evidence="2" id="KW-1185">Reference proteome</keyword>
<reference evidence="1" key="3">
    <citation type="submission" date="2015-04" db="UniProtKB">
        <authorList>
            <consortium name="EnsemblPlants"/>
        </authorList>
    </citation>
    <scope>IDENTIFICATION</scope>
</reference>
<dbReference type="Proteomes" id="UP000032180">
    <property type="component" value="Chromosome 12"/>
</dbReference>
<dbReference type="AlphaFoldDB" id="A0A0D9XY47"/>
<dbReference type="HOGENOM" id="CLU_2545910_0_0_1"/>
<evidence type="ECO:0000313" key="2">
    <source>
        <dbReference type="Proteomes" id="UP000032180"/>
    </source>
</evidence>
<evidence type="ECO:0000313" key="1">
    <source>
        <dbReference type="EnsemblPlants" id="LPERR12G06300.1"/>
    </source>
</evidence>
<protein>
    <submittedName>
        <fullName evidence="1">Uncharacterized protein</fullName>
    </submittedName>
</protein>
<accession>A0A0D9XY47</accession>
<reference evidence="2" key="2">
    <citation type="submission" date="2013-12" db="EMBL/GenBank/DDBJ databases">
        <authorList>
            <person name="Yu Y."/>
            <person name="Lee S."/>
            <person name="de Baynast K."/>
            <person name="Wissotski M."/>
            <person name="Liu L."/>
            <person name="Talag J."/>
            <person name="Goicoechea J."/>
            <person name="Angelova A."/>
            <person name="Jetty R."/>
            <person name="Kudrna D."/>
            <person name="Golser W."/>
            <person name="Rivera L."/>
            <person name="Zhang J."/>
            <person name="Wing R."/>
        </authorList>
    </citation>
    <scope>NUCLEOTIDE SEQUENCE</scope>
</reference>
<sequence length="83" mass="8778">MEYVGSLEFVEVLVFVVTPNTVEASDSVEGLESEMALDSVEVVPDSVDASDSVEVVLDSVEHGGTEKAYTGPPVSFAAKSYFS</sequence>
<reference evidence="1 2" key="1">
    <citation type="submission" date="2012-08" db="EMBL/GenBank/DDBJ databases">
        <title>Oryza genome evolution.</title>
        <authorList>
            <person name="Wing R.A."/>
        </authorList>
    </citation>
    <scope>NUCLEOTIDE SEQUENCE</scope>
</reference>
<organism evidence="1 2">
    <name type="scientific">Leersia perrieri</name>
    <dbReference type="NCBI Taxonomy" id="77586"/>
    <lineage>
        <taxon>Eukaryota</taxon>
        <taxon>Viridiplantae</taxon>
        <taxon>Streptophyta</taxon>
        <taxon>Embryophyta</taxon>
        <taxon>Tracheophyta</taxon>
        <taxon>Spermatophyta</taxon>
        <taxon>Magnoliopsida</taxon>
        <taxon>Liliopsida</taxon>
        <taxon>Poales</taxon>
        <taxon>Poaceae</taxon>
        <taxon>BOP clade</taxon>
        <taxon>Oryzoideae</taxon>
        <taxon>Oryzeae</taxon>
        <taxon>Oryzinae</taxon>
        <taxon>Leersia</taxon>
    </lineage>
</organism>